<dbReference type="EMBL" id="JACXAD010000027">
    <property type="protein sequence ID" value="MBD2770027.1"/>
    <property type="molecule type" value="Genomic_DNA"/>
</dbReference>
<sequence>MAFLSRIISRRAAPLFLMFLLVVGSAARAQTAPVPTDVIREITDAVGLKARFELRATRAISNAAAVVYNGKRFLLYNPDFLNAVNRAGHTDWAGISILAHEMGHHLNGHTLRSGGSQPADELEADEFSGFVLRKLGASLAQAQSAMATVPDEGSSATHPSRAPRLVAISQGWQRANGQIVASTQLPAPSAAPAVVPARQPQQPAPATYDDRPVRLLSTEADSNAPEMVAISQSSGNAVRLVGQLTFRNDPSRRYYLTNALKVVRVDDEDNAEEVGHLTRTTNQIFPYVLTDSQQRRLFITARGDVYDKQGQRVAKLHDPS</sequence>
<feature type="signal peptide" evidence="2">
    <location>
        <begin position="1"/>
        <end position="29"/>
    </location>
</feature>
<evidence type="ECO:0000256" key="2">
    <source>
        <dbReference type="SAM" id="SignalP"/>
    </source>
</evidence>
<accession>A0A927BHC8</accession>
<keyword evidence="4" id="KW-1185">Reference proteome</keyword>
<name>A0A927BHC8_9BACT</name>
<evidence type="ECO:0000256" key="1">
    <source>
        <dbReference type="SAM" id="MobiDB-lite"/>
    </source>
</evidence>
<protein>
    <submittedName>
        <fullName evidence="3">Membrane-binding protein</fullName>
    </submittedName>
</protein>
<dbReference type="Proteomes" id="UP000612233">
    <property type="component" value="Unassembled WGS sequence"/>
</dbReference>
<feature type="compositionally biased region" description="Low complexity" evidence="1">
    <location>
        <begin position="190"/>
        <end position="206"/>
    </location>
</feature>
<dbReference type="RefSeq" id="WP_191006838.1">
    <property type="nucleotide sequence ID" value="NZ_JACXAD010000027.1"/>
</dbReference>
<comment type="caution">
    <text evidence="3">The sequence shown here is derived from an EMBL/GenBank/DDBJ whole genome shotgun (WGS) entry which is preliminary data.</text>
</comment>
<feature type="chain" id="PRO_5037003567" evidence="2">
    <location>
        <begin position="30"/>
        <end position="320"/>
    </location>
</feature>
<feature type="region of interest" description="Disordered" evidence="1">
    <location>
        <begin position="190"/>
        <end position="209"/>
    </location>
</feature>
<proteinExistence type="predicted"/>
<gene>
    <name evidence="3" type="ORF">IC235_19235</name>
</gene>
<keyword evidence="2" id="KW-0732">Signal</keyword>
<evidence type="ECO:0000313" key="3">
    <source>
        <dbReference type="EMBL" id="MBD2770027.1"/>
    </source>
</evidence>
<reference evidence="3" key="1">
    <citation type="submission" date="2020-09" db="EMBL/GenBank/DDBJ databases">
        <authorList>
            <person name="Kim M.K."/>
        </authorList>
    </citation>
    <scope>NUCLEOTIDE SEQUENCE</scope>
    <source>
        <strain evidence="3">BT664</strain>
    </source>
</reference>
<dbReference type="AlphaFoldDB" id="A0A927BHC8"/>
<evidence type="ECO:0000313" key="4">
    <source>
        <dbReference type="Proteomes" id="UP000612233"/>
    </source>
</evidence>
<organism evidence="3 4">
    <name type="scientific">Hymenobacter montanus</name>
    <dbReference type="NCBI Taxonomy" id="2771359"/>
    <lineage>
        <taxon>Bacteria</taxon>
        <taxon>Pseudomonadati</taxon>
        <taxon>Bacteroidota</taxon>
        <taxon>Cytophagia</taxon>
        <taxon>Cytophagales</taxon>
        <taxon>Hymenobacteraceae</taxon>
        <taxon>Hymenobacter</taxon>
    </lineage>
</organism>